<evidence type="ECO:0000256" key="10">
    <source>
        <dbReference type="ARBA" id="ARBA00023065"/>
    </source>
</evidence>
<dbReference type="Pfam" id="PF07664">
    <property type="entry name" value="FeoB_C"/>
    <property type="match status" value="1"/>
</dbReference>
<evidence type="ECO:0000256" key="6">
    <source>
        <dbReference type="ARBA" id="ARBA00022692"/>
    </source>
</evidence>
<keyword evidence="7 14" id="KW-0547">Nucleotide-binding</keyword>
<feature type="transmembrane region" description="Helical" evidence="16">
    <location>
        <begin position="363"/>
        <end position="389"/>
    </location>
</feature>
<evidence type="ECO:0000256" key="2">
    <source>
        <dbReference type="ARBA" id="ARBA00004651"/>
    </source>
</evidence>
<feature type="binding site" evidence="14">
    <location>
        <begin position="68"/>
        <end position="71"/>
    </location>
    <ligand>
        <name>GTP</name>
        <dbReference type="ChEBI" id="CHEBI:37565"/>
        <label>1</label>
    </ligand>
</feature>
<feature type="transmembrane region" description="Helical" evidence="16">
    <location>
        <begin position="454"/>
        <end position="475"/>
    </location>
</feature>
<feature type="transmembrane region" description="Helical" evidence="16">
    <location>
        <begin position="285"/>
        <end position="309"/>
    </location>
</feature>
<feature type="binding site" evidence="15">
    <location>
        <position position="35"/>
    </location>
    <ligand>
        <name>Mg(2+)</name>
        <dbReference type="ChEBI" id="CHEBI:18420"/>
        <label>2</label>
    </ligand>
</feature>
<dbReference type="InterPro" id="IPR027417">
    <property type="entry name" value="P-loop_NTPase"/>
</dbReference>
<dbReference type="OrthoDB" id="9809127at2"/>
<dbReference type="InterPro" id="IPR050860">
    <property type="entry name" value="FeoB_GTPase"/>
</dbReference>
<proteinExistence type="inferred from homology"/>
<evidence type="ECO:0000313" key="19">
    <source>
        <dbReference type="Proteomes" id="UP000321484"/>
    </source>
</evidence>
<dbReference type="Pfam" id="PF07670">
    <property type="entry name" value="Gate"/>
    <property type="match status" value="2"/>
</dbReference>
<feature type="domain" description="FeoB-type G" evidence="17">
    <location>
        <begin position="17"/>
        <end position="176"/>
    </location>
</feature>
<dbReference type="GO" id="GO:0046872">
    <property type="term" value="F:metal ion binding"/>
    <property type="evidence" value="ECO:0007669"/>
    <property type="project" value="UniProtKB-KW"/>
</dbReference>
<dbReference type="GO" id="GO:0015093">
    <property type="term" value="F:ferrous iron transmembrane transporter activity"/>
    <property type="evidence" value="ECO:0007669"/>
    <property type="project" value="UniProtKB-UniRule"/>
</dbReference>
<dbReference type="PANTHER" id="PTHR43185:SF1">
    <property type="entry name" value="FE(2+) TRANSPORTER FEOB"/>
    <property type="match status" value="1"/>
</dbReference>
<evidence type="ECO:0000256" key="4">
    <source>
        <dbReference type="ARBA" id="ARBA00022475"/>
    </source>
</evidence>
<keyword evidence="10" id="KW-0406">Ion transport</keyword>
<sequence length="626" mass="65025">MTTTCHDAGGGTLPADVAAVLLVGNPNVGKSTLFNTLTGARQSVMNAPGTTVELHLGTWRAADLALVDLPGTYSLVPRTPDEMVVRDTLASRGDAAVLVVVDATALSRSLYLLAQAGAQRPVAVAVTMLDVARTQGHAPDLDRLAAILDVPVVAVDPRSGTGLDALADAVRAARPLADVPDTAGLAPLEAADRLFGWVDDVVTRLDPPAPAPRTRSDRVDRALLNPWFGGPVFLAAMWALFELTTTVATPVMDLVDGWVGALADVTRGALGGAPAWVSGLLVDGVLVGVGTVLTFLPLLAIIYVALALLEDSGYLARAAVLADRLMRVIGLDGRAMLPIVIGFGCNVPAIAATQTLPTSRQRLLTGILVPWTTCAARLPVYVLLAGVFFPQDAGTAIFAMYVLSLVLVVVGGLVLRRTLFRDVRKDPLLIVLPTYQRPHLRGIARSVWGRVQGFALKAGGIIVVTLTAVWVLMAVPVGGADAQPGPGVPVEDSLYGAVAQTISPVFAPAGFDDWHFSAALVTGFVAKEVAVGALAQSYAVADDSAAGLGEHLRATLEASSGGHAAAAALAFMVFVLAYTPCLATASEQWRRFGGAWTVRMVGIQLAVAWLVAVAVFQVGSRLGGLG</sequence>
<feature type="binding site" evidence="15">
    <location>
        <position position="36"/>
    </location>
    <ligand>
        <name>Mg(2+)</name>
        <dbReference type="ChEBI" id="CHEBI:18420"/>
        <label>2</label>
    </ligand>
</feature>
<feature type="binding site" evidence="14">
    <location>
        <begin position="24"/>
        <end position="31"/>
    </location>
    <ligand>
        <name>GTP</name>
        <dbReference type="ChEBI" id="CHEBI:37565"/>
        <label>1</label>
    </ligand>
</feature>
<keyword evidence="12 16" id="KW-0472">Membrane</keyword>
<comment type="caution">
    <text evidence="18">The sequence shown here is derived from an EMBL/GenBank/DDBJ whole genome shotgun (WGS) entry which is preliminary data.</text>
</comment>
<organism evidence="18 19">
    <name type="scientific">Actinotalea fermentans</name>
    <dbReference type="NCBI Taxonomy" id="43671"/>
    <lineage>
        <taxon>Bacteria</taxon>
        <taxon>Bacillati</taxon>
        <taxon>Actinomycetota</taxon>
        <taxon>Actinomycetes</taxon>
        <taxon>Micrococcales</taxon>
        <taxon>Cellulomonadaceae</taxon>
        <taxon>Actinotalea</taxon>
    </lineage>
</organism>
<keyword evidence="4" id="KW-1003">Cell membrane</keyword>
<dbReference type="NCBIfam" id="TIGR00437">
    <property type="entry name" value="feoB"/>
    <property type="match status" value="1"/>
</dbReference>
<evidence type="ECO:0000256" key="11">
    <source>
        <dbReference type="ARBA" id="ARBA00023134"/>
    </source>
</evidence>
<dbReference type="Pfam" id="PF02421">
    <property type="entry name" value="FeoB_N"/>
    <property type="match status" value="1"/>
</dbReference>
<evidence type="ECO:0000256" key="9">
    <source>
        <dbReference type="ARBA" id="ARBA00023004"/>
    </source>
</evidence>
<dbReference type="AlphaFoldDB" id="A0A511YWS0"/>
<comment type="subcellular location">
    <subcellularLocation>
        <location evidence="16">Cell inner membrane</location>
        <topology evidence="16">Multi-pass membrane protein</topology>
    </subcellularLocation>
    <subcellularLocation>
        <location evidence="2">Cell membrane</location>
        <topology evidence="2">Multi-pass membrane protein</topology>
    </subcellularLocation>
</comment>
<evidence type="ECO:0000256" key="15">
    <source>
        <dbReference type="PIRSR" id="PIRSR603373-2"/>
    </source>
</evidence>
<keyword evidence="3 16" id="KW-0813">Transport</keyword>
<dbReference type="Proteomes" id="UP000321484">
    <property type="component" value="Unassembled WGS sequence"/>
</dbReference>
<dbReference type="GO" id="GO:0005525">
    <property type="term" value="F:GTP binding"/>
    <property type="evidence" value="ECO:0007669"/>
    <property type="project" value="UniProtKB-KW"/>
</dbReference>
<comment type="caution">
    <text evidence="16">Lacks conserved residue(s) required for the propagation of feature annotation.</text>
</comment>
<evidence type="ECO:0000256" key="7">
    <source>
        <dbReference type="ARBA" id="ARBA00022741"/>
    </source>
</evidence>
<evidence type="ECO:0000259" key="17">
    <source>
        <dbReference type="PROSITE" id="PS51711"/>
    </source>
</evidence>
<dbReference type="PANTHER" id="PTHR43185">
    <property type="entry name" value="FERROUS IRON TRANSPORT PROTEIN B"/>
    <property type="match status" value="1"/>
</dbReference>
<feature type="transmembrane region" description="Helical" evidence="16">
    <location>
        <begin position="564"/>
        <end position="585"/>
    </location>
</feature>
<dbReference type="InterPro" id="IPR003373">
    <property type="entry name" value="Fe2_transport_prot-B"/>
</dbReference>
<feature type="transmembrane region" description="Helical" evidence="16">
    <location>
        <begin position="222"/>
        <end position="241"/>
    </location>
</feature>
<comment type="function">
    <text evidence="1 16">Probable transporter of a GTP-driven Fe(2+) uptake system.</text>
</comment>
<evidence type="ECO:0000256" key="3">
    <source>
        <dbReference type="ARBA" id="ARBA00022448"/>
    </source>
</evidence>
<dbReference type="SUPFAM" id="SSF52540">
    <property type="entry name" value="P-loop containing nucleoside triphosphate hydrolases"/>
    <property type="match status" value="1"/>
</dbReference>
<evidence type="ECO:0000256" key="14">
    <source>
        <dbReference type="PIRSR" id="PIRSR603373-1"/>
    </source>
</evidence>
<keyword evidence="8 16" id="KW-1133">Transmembrane helix</keyword>
<gene>
    <name evidence="18" type="ORF">AFE02nite_13100</name>
</gene>
<evidence type="ECO:0000256" key="8">
    <source>
        <dbReference type="ARBA" id="ARBA00022989"/>
    </source>
</evidence>
<dbReference type="GO" id="GO:0005886">
    <property type="term" value="C:plasma membrane"/>
    <property type="evidence" value="ECO:0007669"/>
    <property type="project" value="UniProtKB-SubCell"/>
</dbReference>
<keyword evidence="6 16" id="KW-0812">Transmembrane</keyword>
<keyword evidence="9 16" id="KW-0408">Iron</keyword>
<feature type="binding site" evidence="14">
    <location>
        <begin position="49"/>
        <end position="53"/>
    </location>
    <ligand>
        <name>GTP</name>
        <dbReference type="ChEBI" id="CHEBI:37565"/>
        <label>1</label>
    </ligand>
</feature>
<dbReference type="InterPro" id="IPR011640">
    <property type="entry name" value="Fe2_transport_prot_B_C"/>
</dbReference>
<feature type="transmembrane region" description="Helical" evidence="16">
    <location>
        <begin position="395"/>
        <end position="415"/>
    </location>
</feature>
<dbReference type="Gene3D" id="3.40.50.300">
    <property type="entry name" value="P-loop containing nucleotide triphosphate hydrolases"/>
    <property type="match status" value="1"/>
</dbReference>
<evidence type="ECO:0000256" key="12">
    <source>
        <dbReference type="ARBA" id="ARBA00023136"/>
    </source>
</evidence>
<feature type="binding site" evidence="15">
    <location>
        <position position="39"/>
    </location>
    <ligand>
        <name>Mg(2+)</name>
        <dbReference type="ChEBI" id="CHEBI:18420"/>
        <label>2</label>
    </ligand>
</feature>
<dbReference type="RefSeq" id="WP_034247081.1">
    <property type="nucleotide sequence ID" value="NZ_BJYK01000002.1"/>
</dbReference>
<dbReference type="InterPro" id="IPR030389">
    <property type="entry name" value="G_FEOB_dom"/>
</dbReference>
<evidence type="ECO:0000256" key="16">
    <source>
        <dbReference type="RuleBase" id="RU362098"/>
    </source>
</evidence>
<keyword evidence="11 14" id="KW-0342">GTP-binding</keyword>
<keyword evidence="5 16" id="KW-0410">Iron transport</keyword>
<keyword evidence="15" id="KW-0479">Metal-binding</keyword>
<name>A0A511YWS0_9CELL</name>
<evidence type="ECO:0000313" key="18">
    <source>
        <dbReference type="EMBL" id="GEN79576.1"/>
    </source>
</evidence>
<keyword evidence="15" id="KW-0460">Magnesium</keyword>
<evidence type="ECO:0000256" key="5">
    <source>
        <dbReference type="ARBA" id="ARBA00022496"/>
    </source>
</evidence>
<feature type="transmembrane region" description="Helical" evidence="16">
    <location>
        <begin position="597"/>
        <end position="618"/>
    </location>
</feature>
<dbReference type="InterPro" id="IPR011642">
    <property type="entry name" value="Gate_dom"/>
</dbReference>
<evidence type="ECO:0000256" key="13">
    <source>
        <dbReference type="NCBIfam" id="TIGR00437"/>
    </source>
</evidence>
<accession>A0A511YWS0</accession>
<evidence type="ECO:0000256" key="1">
    <source>
        <dbReference type="ARBA" id="ARBA00003926"/>
    </source>
</evidence>
<reference evidence="18 19" key="1">
    <citation type="submission" date="2019-07" db="EMBL/GenBank/DDBJ databases">
        <title>Whole genome shotgun sequence of Actinotalea fermentans NBRC 105374.</title>
        <authorList>
            <person name="Hosoyama A."/>
            <person name="Uohara A."/>
            <person name="Ohji S."/>
            <person name="Ichikawa N."/>
        </authorList>
    </citation>
    <scope>NUCLEOTIDE SEQUENCE [LARGE SCALE GENOMIC DNA]</scope>
    <source>
        <strain evidence="18 19">NBRC 105374</strain>
    </source>
</reference>
<keyword evidence="19" id="KW-1185">Reference proteome</keyword>
<comment type="similarity">
    <text evidence="16">Belongs to the TRAFAC class TrmE-Era-EngA-EngB-Septin-like GTPase superfamily. FeoB GTPase (TC 9.A.8) family.</text>
</comment>
<dbReference type="EMBL" id="BJYK01000002">
    <property type="protein sequence ID" value="GEN79576.1"/>
    <property type="molecule type" value="Genomic_DNA"/>
</dbReference>
<protein>
    <recommendedName>
        <fullName evidence="13 16">Ferrous iron transport protein B</fullName>
    </recommendedName>
</protein>
<feature type="binding site" evidence="15">
    <location>
        <position position="38"/>
    </location>
    <ligand>
        <name>Mg(2+)</name>
        <dbReference type="ChEBI" id="CHEBI:18420"/>
        <label>2</label>
    </ligand>
</feature>
<dbReference type="PROSITE" id="PS51711">
    <property type="entry name" value="G_FEOB"/>
    <property type="match status" value="1"/>
</dbReference>